<keyword evidence="2" id="KW-1185">Reference proteome</keyword>
<dbReference type="AlphaFoldDB" id="A0A0W0Z9J8"/>
<dbReference type="Proteomes" id="UP000054877">
    <property type="component" value="Unassembled WGS sequence"/>
</dbReference>
<name>A0A0W0Z9J8_LEGSP</name>
<dbReference type="Gene3D" id="3.90.1010.10">
    <property type="match status" value="1"/>
</dbReference>
<dbReference type="SUPFAM" id="SSF82649">
    <property type="entry name" value="SufE/NifU"/>
    <property type="match status" value="1"/>
</dbReference>
<sequence length="128" mass="14452">MNYNSLLETLFFKPEHVGVPDGSIPLVACSRIRVKKGARFDFCMACEPSGLVKKACFKAYGNPYLVAGLEWLCRQVEGTMILRPFILDHQKLVELLAIPKSRHPDALLIAESYREVLETMKNLLGDKQ</sequence>
<dbReference type="EMBL" id="LNYX01000005">
    <property type="protein sequence ID" value="KTD65794.1"/>
    <property type="molecule type" value="Genomic_DNA"/>
</dbReference>
<evidence type="ECO:0000313" key="1">
    <source>
        <dbReference type="EMBL" id="KTD65794.1"/>
    </source>
</evidence>
<dbReference type="OrthoDB" id="46697at2"/>
<reference evidence="1 2" key="1">
    <citation type="submission" date="2015-11" db="EMBL/GenBank/DDBJ databases">
        <title>Genomic analysis of 38 Legionella species identifies large and diverse effector repertoires.</title>
        <authorList>
            <person name="Burstein D."/>
            <person name="Amaro F."/>
            <person name="Zusman T."/>
            <person name="Lifshitz Z."/>
            <person name="Cohen O."/>
            <person name="Gilbert J.A."/>
            <person name="Pupko T."/>
            <person name="Shuman H.A."/>
            <person name="Segal G."/>
        </authorList>
    </citation>
    <scope>NUCLEOTIDE SEQUENCE [LARGE SCALE GENOMIC DNA]</scope>
    <source>
        <strain evidence="1 2">Mt.St.Helens-9</strain>
    </source>
</reference>
<dbReference type="STRING" id="452.Lspi_0506"/>
<gene>
    <name evidence="1" type="ORF">Lspi_0506</name>
</gene>
<dbReference type="PATRIC" id="fig|452.5.peg.558"/>
<comment type="caution">
    <text evidence="1">The sequence shown here is derived from an EMBL/GenBank/DDBJ whole genome shotgun (WGS) entry which is preliminary data.</text>
</comment>
<dbReference type="RefSeq" id="WP_058482438.1">
    <property type="nucleotide sequence ID" value="NZ_CAAAII010000003.1"/>
</dbReference>
<evidence type="ECO:0000313" key="2">
    <source>
        <dbReference type="Proteomes" id="UP000054877"/>
    </source>
</evidence>
<protein>
    <submittedName>
        <fullName evidence="1">Putative iron-sulpher cluster proteins NifU</fullName>
    </submittedName>
</protein>
<accession>A0A0W0Z9J8</accession>
<proteinExistence type="predicted"/>
<organism evidence="1 2">
    <name type="scientific">Legionella spiritensis</name>
    <dbReference type="NCBI Taxonomy" id="452"/>
    <lineage>
        <taxon>Bacteria</taxon>
        <taxon>Pseudomonadati</taxon>
        <taxon>Pseudomonadota</taxon>
        <taxon>Gammaproteobacteria</taxon>
        <taxon>Legionellales</taxon>
        <taxon>Legionellaceae</taxon>
        <taxon>Legionella</taxon>
    </lineage>
</organism>